<dbReference type="PANTHER" id="PTHR38436:SF1">
    <property type="entry name" value="ESTER CYCLASE"/>
    <property type="match status" value="1"/>
</dbReference>
<dbReference type="InterPro" id="IPR009959">
    <property type="entry name" value="Cyclase_SnoaL-like"/>
</dbReference>
<evidence type="ECO:0000313" key="2">
    <source>
        <dbReference type="EMBL" id="GAA4169362.1"/>
    </source>
</evidence>
<evidence type="ECO:0000313" key="3">
    <source>
        <dbReference type="Proteomes" id="UP001500167"/>
    </source>
</evidence>
<reference evidence="3" key="1">
    <citation type="journal article" date="2019" name="Int. J. Syst. Evol. Microbiol.">
        <title>The Global Catalogue of Microorganisms (GCM) 10K type strain sequencing project: providing services to taxonomists for standard genome sequencing and annotation.</title>
        <authorList>
            <consortium name="The Broad Institute Genomics Platform"/>
            <consortium name="The Broad Institute Genome Sequencing Center for Infectious Disease"/>
            <person name="Wu L."/>
            <person name="Ma J."/>
        </authorList>
    </citation>
    <scope>NUCLEOTIDE SEQUENCE [LARGE SCALE GENOMIC DNA]</scope>
    <source>
        <strain evidence="3">JCM 16722</strain>
    </source>
</reference>
<dbReference type="Gene3D" id="3.10.450.50">
    <property type="match status" value="1"/>
</dbReference>
<comment type="caution">
    <text evidence="2">The sequence shown here is derived from an EMBL/GenBank/DDBJ whole genome shotgun (WGS) entry which is preliminary data.</text>
</comment>
<proteinExistence type="predicted"/>
<keyword evidence="3" id="KW-1185">Reference proteome</keyword>
<dbReference type="SUPFAM" id="SSF54427">
    <property type="entry name" value="NTF2-like"/>
    <property type="match status" value="1"/>
</dbReference>
<dbReference type="EMBL" id="BAAAZK010000002">
    <property type="protein sequence ID" value="GAA4169362.1"/>
    <property type="molecule type" value="Genomic_DNA"/>
</dbReference>
<gene>
    <name evidence="2" type="ORF">GCM10022218_06090</name>
</gene>
<dbReference type="InterPro" id="IPR032710">
    <property type="entry name" value="NTF2-like_dom_sf"/>
</dbReference>
<accession>A0ABP7ZSI6</accession>
<feature type="domain" description="SnoaL-like" evidence="1">
    <location>
        <begin position="76"/>
        <end position="171"/>
    </location>
</feature>
<sequence length="189" mass="21459">MLFTYYLLKERSVSDKFFFALNNGLKTMKKNINFTILAALICLLFTGCQQKSQHNKPGEKDQTQLEVNKENKRIVLDFYQQMFGDKDLSAVDKYIAPEYIQHNPEVADGAAAFKAAAAKWFEGQPKTKVDVQRIASDGDLVFIHVKNKNPDGSLTSTIDIFRLENGKIVEHWDAQQDVPKESANGHPMF</sequence>
<name>A0ABP7ZSI6_9SPHI</name>
<dbReference type="Proteomes" id="UP001500167">
    <property type="component" value="Unassembled WGS sequence"/>
</dbReference>
<evidence type="ECO:0000259" key="1">
    <source>
        <dbReference type="Pfam" id="PF12680"/>
    </source>
</evidence>
<dbReference type="InterPro" id="IPR037401">
    <property type="entry name" value="SnoaL-like"/>
</dbReference>
<protein>
    <recommendedName>
        <fullName evidence="1">SnoaL-like domain-containing protein</fullName>
    </recommendedName>
</protein>
<dbReference type="PANTHER" id="PTHR38436">
    <property type="entry name" value="POLYKETIDE CYCLASE SNOAL-LIKE DOMAIN"/>
    <property type="match status" value="1"/>
</dbReference>
<organism evidence="2 3">
    <name type="scientific">Sphingobacterium ginsenosidimutans</name>
    <dbReference type="NCBI Taxonomy" id="687845"/>
    <lineage>
        <taxon>Bacteria</taxon>
        <taxon>Pseudomonadati</taxon>
        <taxon>Bacteroidota</taxon>
        <taxon>Sphingobacteriia</taxon>
        <taxon>Sphingobacteriales</taxon>
        <taxon>Sphingobacteriaceae</taxon>
        <taxon>Sphingobacterium</taxon>
    </lineage>
</organism>
<dbReference type="Pfam" id="PF12680">
    <property type="entry name" value="SnoaL_2"/>
    <property type="match status" value="1"/>
</dbReference>